<keyword evidence="2 7" id="KW-0001">2Fe-2S</keyword>
<name>A0A7W6EBS9_9HYPH</name>
<dbReference type="GO" id="GO:0051537">
    <property type="term" value="F:2 iron, 2 sulfur cluster binding"/>
    <property type="evidence" value="ECO:0007669"/>
    <property type="project" value="UniProtKB-KW"/>
</dbReference>
<feature type="binding site" evidence="7">
    <location>
        <position position="123"/>
    </location>
    <ligand>
        <name>[2Fe-2S] cluster</name>
        <dbReference type="ChEBI" id="CHEBI:190135"/>
    </ligand>
</feature>
<dbReference type="Gene3D" id="1.10.10.1590">
    <property type="entry name" value="NADH-quinone oxidoreductase subunit E"/>
    <property type="match status" value="1"/>
</dbReference>
<dbReference type="InterPro" id="IPR002023">
    <property type="entry name" value="NuoE-like"/>
</dbReference>
<protein>
    <submittedName>
        <fullName evidence="8">Formate dehydrogenase subunit gamma</fullName>
    </submittedName>
</protein>
<dbReference type="NCBIfam" id="NF004638">
    <property type="entry name" value="PRK05988.1"/>
    <property type="match status" value="1"/>
</dbReference>
<dbReference type="CDD" id="cd03081">
    <property type="entry name" value="TRX_Fd_NuoE_FDH_gamma"/>
    <property type="match status" value="1"/>
</dbReference>
<dbReference type="RefSeq" id="WP_183199998.1">
    <property type="nucleotide sequence ID" value="NZ_JACIEK010000005.1"/>
</dbReference>
<evidence type="ECO:0000313" key="8">
    <source>
        <dbReference type="EMBL" id="MBB3998451.1"/>
    </source>
</evidence>
<dbReference type="PANTHER" id="PTHR43342:SF1">
    <property type="entry name" value="BIFURCATING [FEFE] HYDROGENASE GAMMA SUBUNIT"/>
    <property type="match status" value="1"/>
</dbReference>
<accession>A0A7W6EBS9</accession>
<keyword evidence="4 7" id="KW-0408">Iron</keyword>
<evidence type="ECO:0000256" key="1">
    <source>
        <dbReference type="ARBA" id="ARBA00010643"/>
    </source>
</evidence>
<dbReference type="AlphaFoldDB" id="A0A7W6EBS9"/>
<proteinExistence type="inferred from homology"/>
<comment type="cofactor">
    <cofactor evidence="7">
        <name>[2Fe-2S] cluster</name>
        <dbReference type="ChEBI" id="CHEBI:190135"/>
    </cofactor>
    <text evidence="7">Binds 1 [2Fe-2S] cluster.</text>
</comment>
<comment type="caution">
    <text evidence="8">The sequence shown here is derived from an EMBL/GenBank/DDBJ whole genome shotgun (WGS) entry which is preliminary data.</text>
</comment>
<reference evidence="8 9" key="1">
    <citation type="submission" date="2020-08" db="EMBL/GenBank/DDBJ databases">
        <title>Genomic Encyclopedia of Type Strains, Phase IV (KMG-IV): sequencing the most valuable type-strain genomes for metagenomic binning, comparative biology and taxonomic classification.</title>
        <authorList>
            <person name="Goeker M."/>
        </authorList>
    </citation>
    <scope>NUCLEOTIDE SEQUENCE [LARGE SCALE GENOMIC DNA]</scope>
    <source>
        <strain evidence="8 9">DSM 102238</strain>
    </source>
</reference>
<dbReference type="PANTHER" id="PTHR43342">
    <property type="entry name" value="NADH-QUINONE OXIDOREDUCTASE, E SUBUNIT"/>
    <property type="match status" value="1"/>
</dbReference>
<gene>
    <name evidence="8" type="ORF">GGR04_002292</name>
</gene>
<keyword evidence="3 7" id="KW-0479">Metal-binding</keyword>
<evidence type="ECO:0000256" key="4">
    <source>
        <dbReference type="ARBA" id="ARBA00023004"/>
    </source>
</evidence>
<comment type="similarity">
    <text evidence="1">Belongs to the complex I 24 kDa subunit family.</text>
</comment>
<dbReference type="GO" id="GO:0016491">
    <property type="term" value="F:oxidoreductase activity"/>
    <property type="evidence" value="ECO:0007669"/>
    <property type="project" value="InterPro"/>
</dbReference>
<evidence type="ECO:0000256" key="2">
    <source>
        <dbReference type="ARBA" id="ARBA00022714"/>
    </source>
</evidence>
<feature type="binding site" evidence="7">
    <location>
        <position position="87"/>
    </location>
    <ligand>
        <name>[2Fe-2S] cluster</name>
        <dbReference type="ChEBI" id="CHEBI:190135"/>
    </ligand>
</feature>
<dbReference type="Proteomes" id="UP000542776">
    <property type="component" value="Unassembled WGS sequence"/>
</dbReference>
<feature type="binding site" evidence="7">
    <location>
        <position position="82"/>
    </location>
    <ligand>
        <name>[2Fe-2S] cluster</name>
        <dbReference type="ChEBI" id="CHEBI:190135"/>
    </ligand>
</feature>
<evidence type="ECO:0000256" key="6">
    <source>
        <dbReference type="ARBA" id="ARBA00034078"/>
    </source>
</evidence>
<evidence type="ECO:0000256" key="3">
    <source>
        <dbReference type="ARBA" id="ARBA00022723"/>
    </source>
</evidence>
<dbReference type="InterPro" id="IPR028431">
    <property type="entry name" value="NADP_DH_HndA-like"/>
</dbReference>
<dbReference type="GO" id="GO:0046872">
    <property type="term" value="F:metal ion binding"/>
    <property type="evidence" value="ECO:0007669"/>
    <property type="project" value="UniProtKB-KW"/>
</dbReference>
<dbReference type="PROSITE" id="PS01099">
    <property type="entry name" value="COMPLEX1_24K"/>
    <property type="match status" value="1"/>
</dbReference>
<keyword evidence="5 7" id="KW-0411">Iron-sulfur</keyword>
<evidence type="ECO:0000256" key="5">
    <source>
        <dbReference type="ARBA" id="ARBA00023014"/>
    </source>
</evidence>
<evidence type="ECO:0000256" key="7">
    <source>
        <dbReference type="PIRSR" id="PIRSR000216-1"/>
    </source>
</evidence>
<feature type="binding site" evidence="7">
    <location>
        <position position="127"/>
    </location>
    <ligand>
        <name>[2Fe-2S] cluster</name>
        <dbReference type="ChEBI" id="CHEBI:190135"/>
    </ligand>
</feature>
<dbReference type="InterPro" id="IPR041921">
    <property type="entry name" value="NuoE_N"/>
</dbReference>
<dbReference type="InterPro" id="IPR036249">
    <property type="entry name" value="Thioredoxin-like_sf"/>
</dbReference>
<dbReference type="Gene3D" id="3.40.30.10">
    <property type="entry name" value="Glutaredoxin"/>
    <property type="match status" value="1"/>
</dbReference>
<dbReference type="EMBL" id="JACIEK010000005">
    <property type="protein sequence ID" value="MBB3998451.1"/>
    <property type="molecule type" value="Genomic_DNA"/>
</dbReference>
<organism evidence="8 9">
    <name type="scientific">Aureimonas pseudogalii</name>
    <dbReference type="NCBI Taxonomy" id="1744844"/>
    <lineage>
        <taxon>Bacteria</taxon>
        <taxon>Pseudomonadati</taxon>
        <taxon>Pseudomonadota</taxon>
        <taxon>Alphaproteobacteria</taxon>
        <taxon>Hyphomicrobiales</taxon>
        <taxon>Aurantimonadaceae</taxon>
        <taxon>Aureimonas</taxon>
    </lineage>
</organism>
<dbReference type="Pfam" id="PF01257">
    <property type="entry name" value="2Fe-2S_thioredx"/>
    <property type="match status" value="1"/>
</dbReference>
<comment type="cofactor">
    <cofactor evidence="6">
        <name>[2Fe-2S] cluster</name>
        <dbReference type="ChEBI" id="CHEBI:190135"/>
    </cofactor>
</comment>
<dbReference type="SUPFAM" id="SSF52833">
    <property type="entry name" value="Thioredoxin-like"/>
    <property type="match status" value="1"/>
</dbReference>
<dbReference type="PIRSF" id="PIRSF000216">
    <property type="entry name" value="NADH_DH_24kDa"/>
    <property type="match status" value="1"/>
</dbReference>
<keyword evidence="9" id="KW-1185">Reference proteome</keyword>
<sequence>MVRATGYDREEAEAIVAGLRHLEGPLLPILHALQARFGFVGEEAVRTVSAALNLSRAEVHGVVSFYHDFHAEPTARRSLKVCRAEACQANGSDRVAAAFEAALGVRFGETTRDGQVSLEACYCLGLCAIGPSAMLDGRIVARLDEAKVAALAEEARL</sequence>
<evidence type="ECO:0000313" key="9">
    <source>
        <dbReference type="Proteomes" id="UP000542776"/>
    </source>
</evidence>